<dbReference type="GO" id="GO:0000938">
    <property type="term" value="C:GARP complex"/>
    <property type="evidence" value="ECO:0007669"/>
    <property type="project" value="TreeGrafter"/>
</dbReference>
<dbReference type="GO" id="GO:0042147">
    <property type="term" value="P:retrograde transport, endosome to Golgi"/>
    <property type="evidence" value="ECO:0007669"/>
    <property type="project" value="TreeGrafter"/>
</dbReference>
<dbReference type="GO" id="GO:0016020">
    <property type="term" value="C:membrane"/>
    <property type="evidence" value="ECO:0007669"/>
    <property type="project" value="TreeGrafter"/>
</dbReference>
<feature type="region of interest" description="Disordered" evidence="3">
    <location>
        <begin position="808"/>
        <end position="856"/>
    </location>
</feature>
<dbReference type="PANTHER" id="PTHR15954">
    <property type="entry name" value="VACUOLAR PROTEIN SORTING-ASSOCIATED PROTEIN 51 HOMOLOG"/>
    <property type="match status" value="1"/>
</dbReference>
<protein>
    <recommendedName>
        <fullName evidence="4">Exocyst complex component EXOC2/Sec5 N-terminal domain-containing protein</fullName>
    </recommendedName>
</protein>
<evidence type="ECO:0000259" key="4">
    <source>
        <dbReference type="Pfam" id="PF15469"/>
    </source>
</evidence>
<dbReference type="OMA" id="GSRLCYD"/>
<feature type="region of interest" description="Disordered" evidence="3">
    <location>
        <begin position="1"/>
        <end position="25"/>
    </location>
</feature>
<feature type="compositionally biased region" description="Polar residues" evidence="3">
    <location>
        <begin position="1157"/>
        <end position="1176"/>
    </location>
</feature>
<feature type="compositionally biased region" description="Polar residues" evidence="3">
    <location>
        <begin position="8"/>
        <end position="17"/>
    </location>
</feature>
<dbReference type="GO" id="GO:0032456">
    <property type="term" value="P:endocytic recycling"/>
    <property type="evidence" value="ECO:0007669"/>
    <property type="project" value="TreeGrafter"/>
</dbReference>
<evidence type="ECO:0000256" key="3">
    <source>
        <dbReference type="SAM" id="MobiDB-lite"/>
    </source>
</evidence>
<dbReference type="OrthoDB" id="203678at2759"/>
<evidence type="ECO:0000256" key="2">
    <source>
        <dbReference type="ARBA" id="ARBA00022448"/>
    </source>
</evidence>
<dbReference type="GO" id="GO:0007030">
    <property type="term" value="P:Golgi organization"/>
    <property type="evidence" value="ECO:0007669"/>
    <property type="project" value="TreeGrafter"/>
</dbReference>
<dbReference type="STRING" id="1344416.A0A139AM68"/>
<keyword evidence="2" id="KW-0813">Transport</keyword>
<dbReference type="GO" id="GO:0048193">
    <property type="term" value="P:Golgi vesicle transport"/>
    <property type="evidence" value="ECO:0007669"/>
    <property type="project" value="TreeGrafter"/>
</dbReference>
<sequence>MSAPAVNSGGSTESNENLPSAAALASRRRTRGLLSAYYGTQATETGEGIASGAGDVSSKDSTNDSQSNQTANSGKGMASSSTISDSRERNDSKGVAMSGEGGERGRQRTGTAPTITTGQRSKQMSTISDHTSTGGQQAQQQEKSQRRKRADVADINSPSFDPDRYVNKMQSEAGLVELIARDNGLIHAITALDGEMKTLVYENYSKFTTATETISKMESSLPSARQSLDQLSESVETVSQQILGVSNSMAEKRAKIQKLGGVVGVLQKLQFLFDLPPRLHHYLSASNFSQAVRSYARTSRLLRRYAHLAAFRRVAEECDRVMKDVEKGVETKLNADTSNVKDITEMAELLLGLGRNPKEVCRDYLKAVSAQLSKLKVLAKNEIAKVEAALQASGVAPIQKPHSPTQTTALNAVASPINSKGQPHLPTIPSGNPLEMKSSLVSASGVQQGASTTTFESQDIVADNPHVTAANQKVDVLNSTYLAAFSLFVQSYDAMFLSGASVISPSPTSEVGLRPGTRSRAATRVHSSPRVLAAVGASNASLLGPPLSEKERNAQSSGRFVAKLSQEEVGECKWALEESLREFERAYLDIVESMAGSGVTEPTTFQPLPSIIILGRVHTAVSDLMPLRKVAHLDLHVRHLTMTVLRRAFEAQFAEVIGQIGVKCVAVEHVSASEIELASWANDTAMAIAEAMVGRCLDVIDTFVTPTHVFIQHIQDGRTVCLEIVRQTLREFWQTVVNGIMDFANSKVTEASQKFLAKAPHSTGNQRIRPVALTLLAMSGLLRELGSRFSERVYAIFAERLYGVKRKRKQDEREAERERERNIGVGQRSYLGQNGDLGRPTGERDADGSGPTPADDFLEDGKEVGYLLQDAVKDALVCYVGRAGDMIVQPLKDFYAMTEYCVLRESATEWSNPAMVVALKLLELDKDVSSLYGEEERKERSSIGERTSLSGRTSYTHTPYMLGNASQSTSKFGQAYPYSASMGSASGSGTFSPLSSTFASTSSTYPYHAAANSSTLSSLGNLGAVLGKSGAKYDQNLMSGIDKLFAEKVVYYGKVEVSRSGIVLAVVRIVLKALVETVRTQTFSRAGFNQLQIDAELLRSKLWQLVPDAKQLHNLVEELVSSGSKRCTEPKALPREAIDRVISSFDTHPRITLTPQTSPVVVSGTASSTPTMTTNAGVGHGQTVHRGTSGFSVGRMGGITEA</sequence>
<feature type="region of interest" description="Disordered" evidence="3">
    <location>
        <begin position="38"/>
        <end position="163"/>
    </location>
</feature>
<dbReference type="AlphaFoldDB" id="A0A139AM68"/>
<comment type="similarity">
    <text evidence="1">Belongs to the VPS51 family.</text>
</comment>
<feature type="compositionally biased region" description="Polar residues" evidence="3">
    <location>
        <begin position="63"/>
        <end position="84"/>
    </location>
</feature>
<dbReference type="EMBL" id="KQ965744">
    <property type="protein sequence ID" value="KXS17861.1"/>
    <property type="molecule type" value="Genomic_DNA"/>
</dbReference>
<dbReference type="Pfam" id="PF15469">
    <property type="entry name" value="Sec5"/>
    <property type="match status" value="1"/>
</dbReference>
<dbReference type="GO" id="GO:0005829">
    <property type="term" value="C:cytosol"/>
    <property type="evidence" value="ECO:0007669"/>
    <property type="project" value="GOC"/>
</dbReference>
<reference evidence="5 6" key="1">
    <citation type="journal article" date="2015" name="Genome Biol. Evol.">
        <title>Phylogenomic analyses indicate that early fungi evolved digesting cell walls of algal ancestors of land plants.</title>
        <authorList>
            <person name="Chang Y."/>
            <person name="Wang S."/>
            <person name="Sekimoto S."/>
            <person name="Aerts A.L."/>
            <person name="Choi C."/>
            <person name="Clum A."/>
            <person name="LaButti K.M."/>
            <person name="Lindquist E.A."/>
            <person name="Yee Ngan C."/>
            <person name="Ohm R.A."/>
            <person name="Salamov A.A."/>
            <person name="Grigoriev I.V."/>
            <person name="Spatafora J.W."/>
            <person name="Berbee M.L."/>
        </authorList>
    </citation>
    <scope>NUCLEOTIDE SEQUENCE [LARGE SCALE GENOMIC DNA]</scope>
    <source>
        <strain evidence="5 6">JEL478</strain>
    </source>
</reference>
<evidence type="ECO:0000313" key="5">
    <source>
        <dbReference type="EMBL" id="KXS17861.1"/>
    </source>
</evidence>
<gene>
    <name evidence="5" type="ORF">M427DRAFT_153442</name>
</gene>
<evidence type="ECO:0000313" key="6">
    <source>
        <dbReference type="Proteomes" id="UP000070544"/>
    </source>
</evidence>
<organism evidence="5 6">
    <name type="scientific">Gonapodya prolifera (strain JEL478)</name>
    <name type="common">Monoblepharis prolifera</name>
    <dbReference type="NCBI Taxonomy" id="1344416"/>
    <lineage>
        <taxon>Eukaryota</taxon>
        <taxon>Fungi</taxon>
        <taxon>Fungi incertae sedis</taxon>
        <taxon>Chytridiomycota</taxon>
        <taxon>Chytridiomycota incertae sedis</taxon>
        <taxon>Monoblepharidomycetes</taxon>
        <taxon>Monoblepharidales</taxon>
        <taxon>Gonapodyaceae</taxon>
        <taxon>Gonapodya</taxon>
    </lineage>
</organism>
<feature type="compositionally biased region" description="Low complexity" evidence="3">
    <location>
        <begin position="131"/>
        <end position="142"/>
    </location>
</feature>
<keyword evidence="6" id="KW-1185">Reference proteome</keyword>
<feature type="compositionally biased region" description="Basic and acidic residues" evidence="3">
    <location>
        <begin position="809"/>
        <end position="822"/>
    </location>
</feature>
<feature type="compositionally biased region" description="Polar residues" evidence="3">
    <location>
        <begin position="112"/>
        <end position="130"/>
    </location>
</feature>
<feature type="region of interest" description="Disordered" evidence="3">
    <location>
        <begin position="1157"/>
        <end position="1202"/>
    </location>
</feature>
<dbReference type="InterPro" id="IPR039481">
    <property type="entry name" value="EXOC2/Sec5_N_dom"/>
</dbReference>
<dbReference type="GO" id="GO:1990745">
    <property type="term" value="C:EARP complex"/>
    <property type="evidence" value="ECO:0007669"/>
    <property type="project" value="TreeGrafter"/>
</dbReference>
<accession>A0A139AM68</accession>
<evidence type="ECO:0000256" key="1">
    <source>
        <dbReference type="ARBA" id="ARBA00006080"/>
    </source>
</evidence>
<feature type="domain" description="Exocyst complex component EXOC2/Sec5 N-terminal" evidence="4">
    <location>
        <begin position="146"/>
        <end position="386"/>
    </location>
</feature>
<dbReference type="InterPro" id="IPR014812">
    <property type="entry name" value="Vps51"/>
</dbReference>
<proteinExistence type="inferred from homology"/>
<name>A0A139AM68_GONPJ</name>
<dbReference type="PANTHER" id="PTHR15954:SF4">
    <property type="entry name" value="VACUOLAR PROTEIN SORTING-ASSOCIATED PROTEIN 51 HOMOLOG"/>
    <property type="match status" value="1"/>
</dbReference>
<dbReference type="Proteomes" id="UP000070544">
    <property type="component" value="Unassembled WGS sequence"/>
</dbReference>